<feature type="domain" description="N-acetyltransferase" evidence="1">
    <location>
        <begin position="22"/>
        <end position="174"/>
    </location>
</feature>
<dbReference type="PROSITE" id="PS51186">
    <property type="entry name" value="GNAT"/>
    <property type="match status" value="1"/>
</dbReference>
<dbReference type="Pfam" id="PF00583">
    <property type="entry name" value="Acetyltransf_1"/>
    <property type="match status" value="1"/>
</dbReference>
<proteinExistence type="predicted"/>
<dbReference type="GO" id="GO:0016747">
    <property type="term" value="F:acyltransferase activity, transferring groups other than amino-acyl groups"/>
    <property type="evidence" value="ECO:0007669"/>
    <property type="project" value="InterPro"/>
</dbReference>
<organism evidence="2 3">
    <name type="scientific">Propionigenium maris DSM 9537</name>
    <dbReference type="NCBI Taxonomy" id="1123000"/>
    <lineage>
        <taxon>Bacteria</taxon>
        <taxon>Fusobacteriati</taxon>
        <taxon>Fusobacteriota</taxon>
        <taxon>Fusobacteriia</taxon>
        <taxon>Fusobacteriales</taxon>
        <taxon>Fusobacteriaceae</taxon>
        <taxon>Propionigenium</taxon>
    </lineage>
</organism>
<dbReference type="AlphaFoldDB" id="A0A9W6GPF8"/>
<evidence type="ECO:0000313" key="3">
    <source>
        <dbReference type="Proteomes" id="UP001144471"/>
    </source>
</evidence>
<accession>A0A9W6GPF8</accession>
<dbReference type="SUPFAM" id="SSF55729">
    <property type="entry name" value="Acyl-CoA N-acyltransferases (Nat)"/>
    <property type="match status" value="1"/>
</dbReference>
<dbReference type="Proteomes" id="UP001144471">
    <property type="component" value="Unassembled WGS sequence"/>
</dbReference>
<dbReference type="EMBL" id="BSDY01000021">
    <property type="protein sequence ID" value="GLI57629.1"/>
    <property type="molecule type" value="Genomic_DNA"/>
</dbReference>
<name>A0A9W6GPF8_9FUSO</name>
<dbReference type="RefSeq" id="WP_281837308.1">
    <property type="nucleotide sequence ID" value="NZ_BSDY01000021.1"/>
</dbReference>
<evidence type="ECO:0000259" key="1">
    <source>
        <dbReference type="PROSITE" id="PS51186"/>
    </source>
</evidence>
<dbReference type="InterPro" id="IPR016181">
    <property type="entry name" value="Acyl_CoA_acyltransferase"/>
</dbReference>
<dbReference type="CDD" id="cd04301">
    <property type="entry name" value="NAT_SF"/>
    <property type="match status" value="1"/>
</dbReference>
<evidence type="ECO:0000313" key="2">
    <source>
        <dbReference type="EMBL" id="GLI57629.1"/>
    </source>
</evidence>
<dbReference type="Gene3D" id="3.40.630.30">
    <property type="match status" value="1"/>
</dbReference>
<comment type="caution">
    <text evidence="2">The sequence shown here is derived from an EMBL/GenBank/DDBJ whole genome shotgun (WGS) entry which is preliminary data.</text>
</comment>
<protein>
    <submittedName>
        <fullName evidence="2">N-acetyltransferase</fullName>
    </submittedName>
</protein>
<gene>
    <name evidence="2" type="ORF">PM10SUCC1_31430</name>
</gene>
<sequence>MDEIRAPRGEEAEVLEAFFKRVIEDTIEKEQIELPYFLEEEVGDKMKLLRKYLAAEDEERIFLVAWYRGRIVGTVSYAPCNEAVVEILGEELVDTGEIGTVYVDPEYQGRGLGSALFSVICVDLIERGIESFYLDSGYKRAQGYWTRKLGDPVRVAKDYWDKGADHMIWYKKIG</sequence>
<reference evidence="2" key="1">
    <citation type="submission" date="2022-12" db="EMBL/GenBank/DDBJ databases">
        <title>Reference genome sequencing for broad-spectrum identification of bacterial and archaeal isolates by mass spectrometry.</title>
        <authorList>
            <person name="Sekiguchi Y."/>
            <person name="Tourlousse D.M."/>
        </authorList>
    </citation>
    <scope>NUCLEOTIDE SEQUENCE</scope>
    <source>
        <strain evidence="2">10succ1</strain>
    </source>
</reference>
<dbReference type="InterPro" id="IPR000182">
    <property type="entry name" value="GNAT_dom"/>
</dbReference>
<keyword evidence="3" id="KW-1185">Reference proteome</keyword>